<gene>
    <name evidence="4" type="ORF">DM01DRAFT_1335288</name>
</gene>
<proteinExistence type="predicted"/>
<keyword evidence="3" id="KW-0539">Nucleus</keyword>
<dbReference type="InterPro" id="IPR052416">
    <property type="entry name" value="GTF3C_component"/>
</dbReference>
<dbReference type="GO" id="GO:0005634">
    <property type="term" value="C:nucleus"/>
    <property type="evidence" value="ECO:0007669"/>
    <property type="project" value="UniProtKB-SubCell"/>
</dbReference>
<dbReference type="Gene3D" id="2.130.10.10">
    <property type="entry name" value="YVTN repeat-like/Quinoprotein amine dehydrogenase"/>
    <property type="match status" value="1"/>
</dbReference>
<name>A0A1X2GJ16_9FUNG</name>
<sequence length="455" mass="51021">MKEHNAPDILPFPHIDKIVEGIFSNFTNDYPNLDTSTCFSDVHASLTHWHQLDHQQAQPFLPDPTQQPVQIDLGIESLKRSTLATFEANSFDQFMKYKRGYIYNAGMSVWGLEFAPKTTCLDTDPATHYFAVGGYRQARSYQPLYTPDNAHPNCIQLVRCQLNTQNEQIPPILDLCLVHEHGHVRELKWCPYGAYEETINSEDPTHLPKLGLLACCFGDGSVRVLAVPHPKALRRHLGINDDAQPIYLQIKHSSGYLSCNGIPATTIAWANPSKLAIGHLTGAISVWNVIDALAHPDGSDVQRSIRFLQHCSAVHDAAVTCISWCGQDNAVAYVSCGFDCRGMATNITDPMIPMLIYRVRFPPYSVLYSDRRKDVFYQDADYVVRQMCLLDCQELKSGQLYGDNKTVVLSMDESPCHTFFSTGAADGFVKIHNIYIPKRIRGGVSFFFGSQGDRQ</sequence>
<dbReference type="OrthoDB" id="4703at2759"/>
<keyword evidence="2" id="KW-0804">Transcription</keyword>
<dbReference type="Pfam" id="PF00400">
    <property type="entry name" value="WD40"/>
    <property type="match status" value="1"/>
</dbReference>
<dbReference type="InterPro" id="IPR015943">
    <property type="entry name" value="WD40/YVTN_repeat-like_dom_sf"/>
</dbReference>
<dbReference type="EMBL" id="MCGT01000012">
    <property type="protein sequence ID" value="ORX54995.1"/>
    <property type="molecule type" value="Genomic_DNA"/>
</dbReference>
<comment type="caution">
    <text evidence="4">The sequence shown here is derived from an EMBL/GenBank/DDBJ whole genome shotgun (WGS) entry which is preliminary data.</text>
</comment>
<evidence type="ECO:0000313" key="4">
    <source>
        <dbReference type="EMBL" id="ORX54995.1"/>
    </source>
</evidence>
<keyword evidence="5" id="KW-1185">Reference proteome</keyword>
<protein>
    <recommendedName>
        <fullName evidence="6">WD40 repeat-like protein</fullName>
    </recommendedName>
</protein>
<evidence type="ECO:0000313" key="5">
    <source>
        <dbReference type="Proteomes" id="UP000242146"/>
    </source>
</evidence>
<dbReference type="InterPro" id="IPR036322">
    <property type="entry name" value="WD40_repeat_dom_sf"/>
</dbReference>
<dbReference type="GO" id="GO:0000127">
    <property type="term" value="C:transcription factor TFIIIC complex"/>
    <property type="evidence" value="ECO:0007669"/>
    <property type="project" value="TreeGrafter"/>
</dbReference>
<evidence type="ECO:0000256" key="2">
    <source>
        <dbReference type="ARBA" id="ARBA00023163"/>
    </source>
</evidence>
<dbReference type="SUPFAM" id="SSF50978">
    <property type="entry name" value="WD40 repeat-like"/>
    <property type="match status" value="1"/>
</dbReference>
<reference evidence="4 5" key="1">
    <citation type="submission" date="2016-07" db="EMBL/GenBank/DDBJ databases">
        <title>Pervasive Adenine N6-methylation of Active Genes in Fungi.</title>
        <authorList>
            <consortium name="DOE Joint Genome Institute"/>
            <person name="Mondo S.J."/>
            <person name="Dannebaum R.O."/>
            <person name="Kuo R.C."/>
            <person name="Labutti K."/>
            <person name="Haridas S."/>
            <person name="Kuo A."/>
            <person name="Salamov A."/>
            <person name="Ahrendt S.R."/>
            <person name="Lipzen A."/>
            <person name="Sullivan W."/>
            <person name="Andreopoulos W.B."/>
            <person name="Clum A."/>
            <person name="Lindquist E."/>
            <person name="Daum C."/>
            <person name="Ramamoorthy G.K."/>
            <person name="Gryganskyi A."/>
            <person name="Culley D."/>
            <person name="Magnuson J.K."/>
            <person name="James T.Y."/>
            <person name="O'Malley M.A."/>
            <person name="Stajich J.E."/>
            <person name="Spatafora J.W."/>
            <person name="Visel A."/>
            <person name="Grigoriev I.V."/>
        </authorList>
    </citation>
    <scope>NUCLEOTIDE SEQUENCE [LARGE SCALE GENOMIC DNA]</scope>
    <source>
        <strain evidence="4 5">NRRL 3301</strain>
    </source>
</reference>
<dbReference type="InterPro" id="IPR001680">
    <property type="entry name" value="WD40_rpt"/>
</dbReference>
<evidence type="ECO:0008006" key="6">
    <source>
        <dbReference type="Google" id="ProtNLM"/>
    </source>
</evidence>
<dbReference type="PANTHER" id="PTHR15052:SF2">
    <property type="entry name" value="GENERAL TRANSCRIPTION FACTOR 3C POLYPEPTIDE 2"/>
    <property type="match status" value="1"/>
</dbReference>
<dbReference type="Proteomes" id="UP000242146">
    <property type="component" value="Unassembled WGS sequence"/>
</dbReference>
<evidence type="ECO:0000256" key="3">
    <source>
        <dbReference type="ARBA" id="ARBA00023242"/>
    </source>
</evidence>
<comment type="subcellular location">
    <subcellularLocation>
        <location evidence="1">Nucleus</location>
    </subcellularLocation>
</comment>
<dbReference type="AlphaFoldDB" id="A0A1X2GJ16"/>
<accession>A0A1X2GJ16</accession>
<dbReference type="GO" id="GO:0006383">
    <property type="term" value="P:transcription by RNA polymerase III"/>
    <property type="evidence" value="ECO:0007669"/>
    <property type="project" value="TreeGrafter"/>
</dbReference>
<dbReference type="PANTHER" id="PTHR15052">
    <property type="entry name" value="RNA POLYMERASE III TRANSCRIPTION INITIATION FACTOR COMPLEX SUBUNIT"/>
    <property type="match status" value="1"/>
</dbReference>
<evidence type="ECO:0000256" key="1">
    <source>
        <dbReference type="ARBA" id="ARBA00004123"/>
    </source>
</evidence>
<organism evidence="4 5">
    <name type="scientific">Hesseltinella vesiculosa</name>
    <dbReference type="NCBI Taxonomy" id="101127"/>
    <lineage>
        <taxon>Eukaryota</taxon>
        <taxon>Fungi</taxon>
        <taxon>Fungi incertae sedis</taxon>
        <taxon>Mucoromycota</taxon>
        <taxon>Mucoromycotina</taxon>
        <taxon>Mucoromycetes</taxon>
        <taxon>Mucorales</taxon>
        <taxon>Cunninghamellaceae</taxon>
        <taxon>Hesseltinella</taxon>
    </lineage>
</organism>
<dbReference type="STRING" id="101127.A0A1X2GJ16"/>